<accession>A0A1Q3BFP7</accession>
<dbReference type="PANTHER" id="PTHR33597:SF11">
    <property type="entry name" value="OS07G0620600 PROTEIN"/>
    <property type="match status" value="1"/>
</dbReference>
<organism evidence="2 3">
    <name type="scientific">Cephalotus follicularis</name>
    <name type="common">Albany pitcher plant</name>
    <dbReference type="NCBI Taxonomy" id="3775"/>
    <lineage>
        <taxon>Eukaryota</taxon>
        <taxon>Viridiplantae</taxon>
        <taxon>Streptophyta</taxon>
        <taxon>Embryophyta</taxon>
        <taxon>Tracheophyta</taxon>
        <taxon>Spermatophyta</taxon>
        <taxon>Magnoliopsida</taxon>
        <taxon>eudicotyledons</taxon>
        <taxon>Gunneridae</taxon>
        <taxon>Pentapetalae</taxon>
        <taxon>rosids</taxon>
        <taxon>fabids</taxon>
        <taxon>Oxalidales</taxon>
        <taxon>Cephalotaceae</taxon>
        <taxon>Cephalotus</taxon>
    </lineage>
</organism>
<dbReference type="STRING" id="3775.A0A1Q3BFP7"/>
<dbReference type="InterPro" id="IPR057192">
    <property type="entry name" value="DUF7870"/>
</dbReference>
<keyword evidence="3" id="KW-1185">Reference proteome</keyword>
<dbReference type="AlphaFoldDB" id="A0A1Q3BFP7"/>
<evidence type="ECO:0000313" key="2">
    <source>
        <dbReference type="EMBL" id="GAV66820.1"/>
    </source>
</evidence>
<feature type="domain" description="DUF7870" evidence="1">
    <location>
        <begin position="242"/>
        <end position="419"/>
    </location>
</feature>
<evidence type="ECO:0000313" key="3">
    <source>
        <dbReference type="Proteomes" id="UP000187406"/>
    </source>
</evidence>
<name>A0A1Q3BFP7_CEPFO</name>
<dbReference type="PANTHER" id="PTHR33597">
    <property type="entry name" value="OS02G0760400 PROTEIN"/>
    <property type="match status" value="1"/>
</dbReference>
<proteinExistence type="predicted"/>
<protein>
    <recommendedName>
        <fullName evidence="1">DUF7870 domain-containing protein</fullName>
    </recommendedName>
</protein>
<sequence length="420" mass="47314">MAIQMIQGFPGKCHNKKLKILENGGIGLQTDTYLIIKLHDSWVLRLLARSFLLALFIVSLPWLGSILGGSSNTNYDSAIDKAQVMAGSDPVHNKLLPLLFRDLSNEGLLKFGDKALFICNGEKLAFDDPQILNEKDTDFISISDVGQQESIPNESFDFILTSDFNQATEFIDRTLRIGGIAVVKLSENPSFGFNKPSNYKIVYMRRFSTMILAMKKTNYAEGNKATQRKLFGYASEAKKAALKNLEDVLLEPPRAASGRSSRYLKRTRFLPNLMGDSLESYPRRVFIDVGLPERDGGSGTRWFAKNYPTRNLNFDVYNIETVTEESSGKEVPQLPEIGMSNWLRKNVKEDEFVVMKAEAEVVEEMVKSKAIELVDELFLECKPQGHNGKGINGSRRAYWECLALYGKLRDEGVAVHQWWG</sequence>
<dbReference type="InParanoid" id="A0A1Q3BFP7"/>
<comment type="caution">
    <text evidence="2">The sequence shown here is derived from an EMBL/GenBank/DDBJ whole genome shotgun (WGS) entry which is preliminary data.</text>
</comment>
<dbReference type="Proteomes" id="UP000187406">
    <property type="component" value="Unassembled WGS sequence"/>
</dbReference>
<reference evidence="3" key="1">
    <citation type="submission" date="2016-04" db="EMBL/GenBank/DDBJ databases">
        <title>Cephalotus genome sequencing.</title>
        <authorList>
            <person name="Fukushima K."/>
            <person name="Hasebe M."/>
            <person name="Fang X."/>
        </authorList>
    </citation>
    <scope>NUCLEOTIDE SEQUENCE [LARGE SCALE GENOMIC DNA]</scope>
    <source>
        <strain evidence="3">cv. St1</strain>
    </source>
</reference>
<dbReference type="EMBL" id="BDDD01000503">
    <property type="protein sequence ID" value="GAV66820.1"/>
    <property type="molecule type" value="Genomic_DNA"/>
</dbReference>
<gene>
    <name evidence="2" type="ORF">CFOL_v3_10330</name>
</gene>
<evidence type="ECO:0000259" key="1">
    <source>
        <dbReference type="Pfam" id="PF25276"/>
    </source>
</evidence>
<dbReference type="Pfam" id="PF25276">
    <property type="entry name" value="DUF7870"/>
    <property type="match status" value="1"/>
</dbReference>
<dbReference type="OrthoDB" id="1919622at2759"/>